<dbReference type="GO" id="GO:0020037">
    <property type="term" value="F:heme binding"/>
    <property type="evidence" value="ECO:0007669"/>
    <property type="project" value="InterPro"/>
</dbReference>
<dbReference type="GO" id="GO:0004497">
    <property type="term" value="F:monooxygenase activity"/>
    <property type="evidence" value="ECO:0007669"/>
    <property type="project" value="UniProtKB-KW"/>
</dbReference>
<accession>A0A5C3QNW6</accession>
<keyword evidence="3 7" id="KW-0479">Metal-binding</keyword>
<dbReference type="InterPro" id="IPR001128">
    <property type="entry name" value="Cyt_P450"/>
</dbReference>
<dbReference type="OrthoDB" id="1372046at2759"/>
<evidence type="ECO:0000256" key="3">
    <source>
        <dbReference type="ARBA" id="ARBA00022723"/>
    </source>
</evidence>
<evidence type="ECO:0000313" key="9">
    <source>
        <dbReference type="EMBL" id="TFL03675.1"/>
    </source>
</evidence>
<dbReference type="InterPro" id="IPR036396">
    <property type="entry name" value="Cyt_P450_sf"/>
</dbReference>
<dbReference type="CDD" id="cd11082">
    <property type="entry name" value="CYP61_CYP710"/>
    <property type="match status" value="1"/>
</dbReference>
<evidence type="ECO:0000256" key="8">
    <source>
        <dbReference type="RuleBase" id="RU000461"/>
    </source>
</evidence>
<dbReference type="GO" id="GO:0016125">
    <property type="term" value="P:sterol metabolic process"/>
    <property type="evidence" value="ECO:0007669"/>
    <property type="project" value="TreeGrafter"/>
</dbReference>
<comment type="cofactor">
    <cofactor evidence="1 7">
        <name>heme</name>
        <dbReference type="ChEBI" id="CHEBI:30413"/>
    </cofactor>
</comment>
<dbReference type="Pfam" id="PF00067">
    <property type="entry name" value="p450"/>
    <property type="match status" value="1"/>
</dbReference>
<keyword evidence="5 7" id="KW-0408">Iron</keyword>
<comment type="similarity">
    <text evidence="2 8">Belongs to the cytochrome P450 family.</text>
</comment>
<feature type="binding site" description="axial binding residue" evidence="7">
    <location>
        <position position="459"/>
    </location>
    <ligand>
        <name>heme</name>
        <dbReference type="ChEBI" id="CHEBI:30413"/>
    </ligand>
    <ligandPart>
        <name>Fe</name>
        <dbReference type="ChEBI" id="CHEBI:18248"/>
    </ligandPart>
</feature>
<dbReference type="PRINTS" id="PR00465">
    <property type="entry name" value="EP450IV"/>
</dbReference>
<dbReference type="Proteomes" id="UP000305067">
    <property type="component" value="Unassembled WGS sequence"/>
</dbReference>
<evidence type="ECO:0000256" key="7">
    <source>
        <dbReference type="PIRSR" id="PIRSR602403-1"/>
    </source>
</evidence>
<dbReference type="InterPro" id="IPR002403">
    <property type="entry name" value="Cyt_P450_E_grp-IV"/>
</dbReference>
<evidence type="ECO:0000256" key="1">
    <source>
        <dbReference type="ARBA" id="ARBA00001971"/>
    </source>
</evidence>
<dbReference type="STRING" id="1884261.A0A5C3QNW6"/>
<keyword evidence="8" id="KW-0503">Monooxygenase</keyword>
<dbReference type="PROSITE" id="PS00086">
    <property type="entry name" value="CYTOCHROME_P450"/>
    <property type="match status" value="1"/>
</dbReference>
<dbReference type="GO" id="GO:0005506">
    <property type="term" value="F:iron ion binding"/>
    <property type="evidence" value="ECO:0007669"/>
    <property type="project" value="InterPro"/>
</dbReference>
<keyword evidence="7 8" id="KW-0349">Heme</keyword>
<protein>
    <recommendedName>
        <fullName evidence="6">sterol 22-desaturase</fullName>
        <ecNumber evidence="6">1.14.19.41</ecNumber>
    </recommendedName>
</protein>
<dbReference type="EC" id="1.14.19.41" evidence="6"/>
<dbReference type="InterPro" id="IPR017972">
    <property type="entry name" value="Cyt_P450_CS"/>
</dbReference>
<dbReference type="SUPFAM" id="SSF48264">
    <property type="entry name" value="Cytochrome P450"/>
    <property type="match status" value="1"/>
</dbReference>
<keyword evidence="4 8" id="KW-0560">Oxidoreductase</keyword>
<name>A0A5C3QNW6_9AGAR</name>
<dbReference type="AlphaFoldDB" id="A0A5C3QNW6"/>
<evidence type="ECO:0000256" key="6">
    <source>
        <dbReference type="ARBA" id="ARBA00039038"/>
    </source>
</evidence>
<proteinExistence type="inferred from homology"/>
<dbReference type="Gene3D" id="1.10.630.10">
    <property type="entry name" value="Cytochrome P450"/>
    <property type="match status" value="1"/>
</dbReference>
<sequence length="514" mass="58253">MASSMRENPSASLPTSTHAFNFPAHLPAFGALSNTNWVTTTVVLVGTLLVLEQIRYRYKKRHLPGPAFTIPIIGKFVNSLYPSIENYCKQWSTGDLSALSVFHIFIVMASTNKLSLKILNSPSYAEPCLVHSARKVLKPNNWVFLVGKPHLDYRKGLNGLFARKAIGNYISIQDQCNRKHFNRWIEEYTKDPSARPIMFPTRHLNMDTSLRVFCGPHIPEYAAQEISDKYWAITRALELVNFPIALPGTKVYRAVQARKVAMRWLELAAGHSKAAMDRGDQPECLLDEWVMQLRAPDYKGRTDFSNDEMAMVVFSFLFASQDAMSSGLVYGFQHLADHPEVLAKVREEQERVRCGDYEKPITLEMLDEMKYLQAVVKESLRAKPPVTMVPYKTTKAFPISEDYTVPAGAMLIPSLYTSLQDPDVFPEPDKFKPERWINPTNQAEMNKHYMVWGSGVHRCIGTEYASMNIALGLSTGVSMMNMEHVVTPESNEIEIIATMFPKDGLHMKITPRLH</sequence>
<dbReference type="GO" id="GO:0000249">
    <property type="term" value="F:C-22 sterol desaturase (NADPH) activity"/>
    <property type="evidence" value="ECO:0007669"/>
    <property type="project" value="UniProtKB-EC"/>
</dbReference>
<gene>
    <name evidence="9" type="ORF">BDV98DRAFT_581566</name>
</gene>
<reference evidence="9 10" key="1">
    <citation type="journal article" date="2019" name="Nat. Ecol. Evol.">
        <title>Megaphylogeny resolves global patterns of mushroom evolution.</title>
        <authorList>
            <person name="Varga T."/>
            <person name="Krizsan K."/>
            <person name="Foldi C."/>
            <person name="Dima B."/>
            <person name="Sanchez-Garcia M."/>
            <person name="Sanchez-Ramirez S."/>
            <person name="Szollosi G.J."/>
            <person name="Szarkandi J.G."/>
            <person name="Papp V."/>
            <person name="Albert L."/>
            <person name="Andreopoulos W."/>
            <person name="Angelini C."/>
            <person name="Antonin V."/>
            <person name="Barry K.W."/>
            <person name="Bougher N.L."/>
            <person name="Buchanan P."/>
            <person name="Buyck B."/>
            <person name="Bense V."/>
            <person name="Catcheside P."/>
            <person name="Chovatia M."/>
            <person name="Cooper J."/>
            <person name="Damon W."/>
            <person name="Desjardin D."/>
            <person name="Finy P."/>
            <person name="Geml J."/>
            <person name="Haridas S."/>
            <person name="Hughes K."/>
            <person name="Justo A."/>
            <person name="Karasinski D."/>
            <person name="Kautmanova I."/>
            <person name="Kiss B."/>
            <person name="Kocsube S."/>
            <person name="Kotiranta H."/>
            <person name="LaButti K.M."/>
            <person name="Lechner B.E."/>
            <person name="Liimatainen K."/>
            <person name="Lipzen A."/>
            <person name="Lukacs Z."/>
            <person name="Mihaltcheva S."/>
            <person name="Morgado L.N."/>
            <person name="Niskanen T."/>
            <person name="Noordeloos M.E."/>
            <person name="Ohm R.A."/>
            <person name="Ortiz-Santana B."/>
            <person name="Ovrebo C."/>
            <person name="Racz N."/>
            <person name="Riley R."/>
            <person name="Savchenko A."/>
            <person name="Shiryaev A."/>
            <person name="Soop K."/>
            <person name="Spirin V."/>
            <person name="Szebenyi C."/>
            <person name="Tomsovsky M."/>
            <person name="Tulloss R.E."/>
            <person name="Uehling J."/>
            <person name="Grigoriev I.V."/>
            <person name="Vagvolgyi C."/>
            <person name="Papp T."/>
            <person name="Martin F.M."/>
            <person name="Miettinen O."/>
            <person name="Hibbett D.S."/>
            <person name="Nagy L.G."/>
        </authorList>
    </citation>
    <scope>NUCLEOTIDE SEQUENCE [LARGE SCALE GENOMIC DNA]</scope>
    <source>
        <strain evidence="9 10">CBS 309.79</strain>
    </source>
</reference>
<evidence type="ECO:0000256" key="5">
    <source>
        <dbReference type="ARBA" id="ARBA00023004"/>
    </source>
</evidence>
<dbReference type="PANTHER" id="PTHR24286:SF228">
    <property type="entry name" value="C-22 STEROL DESATURASE ERG5"/>
    <property type="match status" value="1"/>
</dbReference>
<keyword evidence="10" id="KW-1185">Reference proteome</keyword>
<evidence type="ECO:0000313" key="10">
    <source>
        <dbReference type="Proteomes" id="UP000305067"/>
    </source>
</evidence>
<dbReference type="FunFam" id="1.10.630.10:FF:000021">
    <property type="entry name" value="Cytochrome P450 61"/>
    <property type="match status" value="1"/>
</dbReference>
<dbReference type="PANTHER" id="PTHR24286">
    <property type="entry name" value="CYTOCHROME P450 26"/>
    <property type="match status" value="1"/>
</dbReference>
<dbReference type="EMBL" id="ML178820">
    <property type="protein sequence ID" value="TFL03675.1"/>
    <property type="molecule type" value="Genomic_DNA"/>
</dbReference>
<evidence type="ECO:0000256" key="2">
    <source>
        <dbReference type="ARBA" id="ARBA00010617"/>
    </source>
</evidence>
<organism evidence="9 10">
    <name type="scientific">Pterulicium gracile</name>
    <dbReference type="NCBI Taxonomy" id="1884261"/>
    <lineage>
        <taxon>Eukaryota</taxon>
        <taxon>Fungi</taxon>
        <taxon>Dikarya</taxon>
        <taxon>Basidiomycota</taxon>
        <taxon>Agaricomycotina</taxon>
        <taxon>Agaricomycetes</taxon>
        <taxon>Agaricomycetidae</taxon>
        <taxon>Agaricales</taxon>
        <taxon>Pleurotineae</taxon>
        <taxon>Pterulaceae</taxon>
        <taxon>Pterulicium</taxon>
    </lineage>
</organism>
<evidence type="ECO:0000256" key="4">
    <source>
        <dbReference type="ARBA" id="ARBA00023002"/>
    </source>
</evidence>